<reference evidence="1 2" key="1">
    <citation type="submission" date="2015-08" db="EMBL/GenBank/DDBJ databases">
        <title>Draft Genome Sequence of Pseudoalteromonas porphyrae UCD-SED14.</title>
        <authorList>
            <person name="Coil D.A."/>
            <person name="Jospin G."/>
            <person name="Lee R.D."/>
            <person name="Eisen J.A."/>
        </authorList>
    </citation>
    <scope>NUCLEOTIDE SEQUENCE [LARGE SCALE GENOMIC DNA]</scope>
    <source>
        <strain evidence="1 2">UCD-SED14</strain>
    </source>
</reference>
<dbReference type="EMBL" id="LHPH01000015">
    <property type="protein sequence ID" value="KPH61917.1"/>
    <property type="molecule type" value="Genomic_DNA"/>
</dbReference>
<proteinExistence type="predicted"/>
<organism evidence="1 2">
    <name type="scientific">Pseudoalteromonas porphyrae</name>
    <dbReference type="NCBI Taxonomy" id="187330"/>
    <lineage>
        <taxon>Bacteria</taxon>
        <taxon>Pseudomonadati</taxon>
        <taxon>Pseudomonadota</taxon>
        <taxon>Gammaproteobacteria</taxon>
        <taxon>Alteromonadales</taxon>
        <taxon>Pseudoalteromonadaceae</taxon>
        <taxon>Pseudoalteromonas</taxon>
    </lineage>
</organism>
<dbReference type="OrthoDB" id="6315856at2"/>
<name>A0A0N1EHT9_9GAMM</name>
<accession>A0A0N1EHT9</accession>
<dbReference type="Proteomes" id="UP000037848">
    <property type="component" value="Unassembled WGS sequence"/>
</dbReference>
<keyword evidence="2" id="KW-1185">Reference proteome</keyword>
<evidence type="ECO:0000313" key="2">
    <source>
        <dbReference type="Proteomes" id="UP000037848"/>
    </source>
</evidence>
<evidence type="ECO:0000313" key="1">
    <source>
        <dbReference type="EMBL" id="KPH61917.1"/>
    </source>
</evidence>
<comment type="caution">
    <text evidence="1">The sequence shown here is derived from an EMBL/GenBank/DDBJ whole genome shotgun (WGS) entry which is preliminary data.</text>
</comment>
<dbReference type="AlphaFoldDB" id="A0A0N1EHT9"/>
<dbReference type="RefSeq" id="WP_054454868.1">
    <property type="nucleotide sequence ID" value="NZ_LHPH01000015.1"/>
</dbReference>
<gene>
    <name evidence="1" type="ORF">ADS77_13260</name>
</gene>
<sequence length="224" mass="25389">MIKNIYLSLLLAFLAGVTITSVFFGFIASSQLAFFEDDVQSEQAFQTFLNESDSIKLPPAPVSATQSQTDIAGVNISAISELVNPAPLEAQLEELRVELETQRKLVKVYEKRLNAPTDLEQALLTQFDEQTRNEEWAYRTETAMKDFLQTADLSITPDMVNAQCKSSVCKFDLSAPKDMDDFNHIHWRELNDKLVKQEFWQQFTVSTSKSSDRDFSLLLATESK</sequence>
<dbReference type="PATRIC" id="fig|187330.3.peg.1077"/>
<protein>
    <submittedName>
        <fullName evidence="1">Uncharacterized protein</fullName>
    </submittedName>
</protein>